<dbReference type="EMBL" id="CP011304">
    <property type="protein sequence ID" value="AKE63655.1"/>
    <property type="molecule type" value="Genomic_DNA"/>
</dbReference>
<gene>
    <name evidence="1" type="ORF">MYAER_1297</name>
</gene>
<evidence type="ECO:0000313" key="1">
    <source>
        <dbReference type="EMBL" id="AKE63655.1"/>
    </source>
</evidence>
<dbReference type="RefSeq" id="WP_046661450.1">
    <property type="nucleotide sequence ID" value="NZ_CP011304.1"/>
</dbReference>
<dbReference type="PATRIC" id="fig|1641812.3.peg.1340"/>
<evidence type="ECO:0000313" key="2">
    <source>
        <dbReference type="Proteomes" id="UP000034103"/>
    </source>
</evidence>
<proteinExistence type="predicted"/>
<name>A0A0F6RK96_MICAE</name>
<reference evidence="1 2" key="1">
    <citation type="journal article" date="2015" name="Genome Announc.">
        <title>Complete Genome Sequence of Microcystis aeruginosa NIES-2549, a Bloom-Forming Cyanobacterium from Lake Kasumigaura, Japan.</title>
        <authorList>
            <person name="Yamaguchi H."/>
            <person name="Suzuki S."/>
            <person name="Tanabe Y."/>
            <person name="Osana Y."/>
            <person name="Shimura Y."/>
            <person name="Ishida K."/>
            <person name="Kawachi M."/>
        </authorList>
    </citation>
    <scope>NUCLEOTIDE SEQUENCE [LARGE SCALE GENOMIC DNA]</scope>
    <source>
        <strain evidence="1 2">NIES-2549</strain>
    </source>
</reference>
<protein>
    <submittedName>
        <fullName evidence="1">Uncharacterized protein</fullName>
    </submittedName>
</protein>
<sequence>MTLETAIMTIKFFWPLVLGLSIVIIDNGQYLRAETVTLSASQRQQLRSLDAKIILPNYIPPGFRASEIKILAEERKGYAVLFENAENSCFLVEGIENARGDDGLELEGTLALNSPLFGEGYWLNYGTPKDSELRQQFPEPDLYSDWMKMGEYFYRLSGALIAREEYDYPNCRQDISPSEAVKIIESFGDNN</sequence>
<dbReference type="AlphaFoldDB" id="A0A0F6RK96"/>
<dbReference type="HOGENOM" id="CLU_1466619_0_0_3"/>
<organism evidence="1 2">
    <name type="scientific">Microcystis aeruginosa NIES-2549</name>
    <dbReference type="NCBI Taxonomy" id="1641812"/>
    <lineage>
        <taxon>Bacteria</taxon>
        <taxon>Bacillati</taxon>
        <taxon>Cyanobacteriota</taxon>
        <taxon>Cyanophyceae</taxon>
        <taxon>Oscillatoriophycideae</taxon>
        <taxon>Chroococcales</taxon>
        <taxon>Microcystaceae</taxon>
        <taxon>Microcystis</taxon>
    </lineage>
</organism>
<dbReference type="Proteomes" id="UP000034103">
    <property type="component" value="Chromosome"/>
</dbReference>
<accession>A0A0F6RK96</accession>